<dbReference type="PANTHER" id="PTHR33096">
    <property type="entry name" value="CXC2 DOMAIN-CONTAINING PROTEIN"/>
    <property type="match status" value="1"/>
</dbReference>
<sequence length="1083" mass="123949">MTGRRRHRARGGAPSMYEHRPDSASVVRISDDGRRAHDRAVRVERVTETPAYFMDDPATNAALDSADFDYAMGDTGLPSEEQGPDSDGISVRVKAKRYQNSDLPFQTWVGHRDEYLDETLRLEGRGDYGVYSTCGGCGAVNPLFRCEHQSCYGPGMFCQTCIVARHEVLPTHWIQEWTGDFFRRVGLSTLGLVVQLGHTPGSACPAMRRGKYKFTLIDVTGIHNVAVQFCECDARITHRQQLMRVCWWPATVRDPSTCATLNVIRLFEQMNCLGKVSAFHFLRSLESLTNADGLNPLPNRRRAFMYIVRQRRMTEMYKRAGRGHANSRIAGTKQGELALDCRSCPQPGKNLPDGWQNINWAEMPEDLRYKYFLFLAQDCNFRLINRNVSSEARDPIIDDGLGYFCNREEYKKFLAKHVDEEEISTCSGFQAMFLANAKRVKGLRMTGVGGVCCARHNMWRPNGIGDLQRGERQSNMDFIVFSAVLYTIILYLILSYDIACQYGKKFWERMKGLPATMQLDMDKIAVWFKVPNFHMLGHKWPCHSPFSFHWMWGAGMTDGEVVEQNWEFTNGAAGSTKMMGPGGRHAFLEGLFAYHNWMRTVSYRKVFSRRMARDLKEGRQHREAFEAFTALVAAERPDLVEKWRAWVKEWESKQHTDGTASPFEMSRPVHTMKDIRLRLGKEELTRTGAGVEVERQHTSSTFVTLGLELEQSQRILAIDIKALVDPSPLQELELVKRKTALLKRISRFRKLQRTYMPELVRFLTPPQRELWDDQTRSPEAVKLFMPSELSAQVREQTCERGLAAIEEEMREGELQETLEELRDALRGVLRQITIRVHKSKLRYRYARNVLARLRGHGPWEKVYRVLEEGDVRGINERAMGEEELAERETLRELGAIVEGGIAAAGGVAAGEGRHTMSWIWRSINADTAEEELVDALRVEWCRAYARMRRWHEDIVLVEEEMRRTIEYGAWMGGQWQMRATARTEDLTPALSEGLRAYTLEHVKREEDTCLRLAKQWVGLRERARVYLAGVPEEVSTMTEIVIDVGVEDVDPSDDEGDVPGDELVEEDGIDGIDEEGEDGMEED</sequence>
<evidence type="ECO:0000313" key="6">
    <source>
        <dbReference type="Proteomes" id="UP001218188"/>
    </source>
</evidence>
<keyword evidence="3" id="KW-1133">Transmembrane helix</keyword>
<comment type="caution">
    <text evidence="5">The sequence shown here is derived from an EMBL/GenBank/DDBJ whole genome shotgun (WGS) entry which is preliminary data.</text>
</comment>
<reference evidence="5" key="1">
    <citation type="submission" date="2023-03" db="EMBL/GenBank/DDBJ databases">
        <title>Massive genome expansion in bonnet fungi (Mycena s.s.) driven by repeated elements and novel gene families across ecological guilds.</title>
        <authorList>
            <consortium name="Lawrence Berkeley National Laboratory"/>
            <person name="Harder C.B."/>
            <person name="Miyauchi S."/>
            <person name="Viragh M."/>
            <person name="Kuo A."/>
            <person name="Thoen E."/>
            <person name="Andreopoulos B."/>
            <person name="Lu D."/>
            <person name="Skrede I."/>
            <person name="Drula E."/>
            <person name="Henrissat B."/>
            <person name="Morin E."/>
            <person name="Kohler A."/>
            <person name="Barry K."/>
            <person name="LaButti K."/>
            <person name="Morin E."/>
            <person name="Salamov A."/>
            <person name="Lipzen A."/>
            <person name="Mereny Z."/>
            <person name="Hegedus B."/>
            <person name="Baldrian P."/>
            <person name="Stursova M."/>
            <person name="Weitz H."/>
            <person name="Taylor A."/>
            <person name="Grigoriev I.V."/>
            <person name="Nagy L.G."/>
            <person name="Martin F."/>
            <person name="Kauserud H."/>
        </authorList>
    </citation>
    <scope>NUCLEOTIDE SEQUENCE</scope>
    <source>
        <strain evidence="5">CBHHK200</strain>
    </source>
</reference>
<dbReference type="PANTHER" id="PTHR33096:SF1">
    <property type="entry name" value="CXC1-LIKE CYSTEINE CLUSTER ASSOCIATED WITH KDZ TRANSPOSASES DOMAIN-CONTAINING PROTEIN"/>
    <property type="match status" value="1"/>
</dbReference>
<dbReference type="EMBL" id="JARJCM010000163">
    <property type="protein sequence ID" value="KAJ7024853.1"/>
    <property type="molecule type" value="Genomic_DNA"/>
</dbReference>
<evidence type="ECO:0000313" key="5">
    <source>
        <dbReference type="EMBL" id="KAJ7024853.1"/>
    </source>
</evidence>
<evidence type="ECO:0000259" key="4">
    <source>
        <dbReference type="Pfam" id="PF18803"/>
    </source>
</evidence>
<accession>A0AAD6SBU3</accession>
<evidence type="ECO:0000256" key="2">
    <source>
        <dbReference type="SAM" id="MobiDB-lite"/>
    </source>
</evidence>
<keyword evidence="1" id="KW-0175">Coiled coil</keyword>
<feature type="region of interest" description="Disordered" evidence="2">
    <location>
        <begin position="1"/>
        <end position="24"/>
    </location>
</feature>
<dbReference type="InterPro" id="IPR041457">
    <property type="entry name" value="CxC2_KDZ-assoc"/>
</dbReference>
<keyword evidence="3" id="KW-0812">Transmembrane</keyword>
<feature type="compositionally biased region" description="Basic residues" evidence="2">
    <location>
        <begin position="1"/>
        <end position="10"/>
    </location>
</feature>
<dbReference type="Pfam" id="PF18803">
    <property type="entry name" value="CxC2"/>
    <property type="match status" value="1"/>
</dbReference>
<dbReference type="InterPro" id="IPR040521">
    <property type="entry name" value="KDZ"/>
</dbReference>
<feature type="transmembrane region" description="Helical" evidence="3">
    <location>
        <begin position="478"/>
        <end position="496"/>
    </location>
</feature>
<feature type="coiled-coil region" evidence="1">
    <location>
        <begin position="804"/>
        <end position="831"/>
    </location>
</feature>
<feature type="domain" description="CxC2-like cysteine cluster KDZ transposase-associated" evidence="4">
    <location>
        <begin position="187"/>
        <end position="291"/>
    </location>
</feature>
<dbReference type="AlphaFoldDB" id="A0AAD6SBU3"/>
<gene>
    <name evidence="5" type="ORF">C8F04DRAFT_1269860</name>
</gene>
<keyword evidence="6" id="KW-1185">Reference proteome</keyword>
<proteinExistence type="predicted"/>
<evidence type="ECO:0000256" key="3">
    <source>
        <dbReference type="SAM" id="Phobius"/>
    </source>
</evidence>
<feature type="region of interest" description="Disordered" evidence="2">
    <location>
        <begin position="1046"/>
        <end position="1083"/>
    </location>
</feature>
<organism evidence="5 6">
    <name type="scientific">Mycena alexandri</name>
    <dbReference type="NCBI Taxonomy" id="1745969"/>
    <lineage>
        <taxon>Eukaryota</taxon>
        <taxon>Fungi</taxon>
        <taxon>Dikarya</taxon>
        <taxon>Basidiomycota</taxon>
        <taxon>Agaricomycotina</taxon>
        <taxon>Agaricomycetes</taxon>
        <taxon>Agaricomycetidae</taxon>
        <taxon>Agaricales</taxon>
        <taxon>Marasmiineae</taxon>
        <taxon>Mycenaceae</taxon>
        <taxon>Mycena</taxon>
    </lineage>
</organism>
<dbReference type="Pfam" id="PF18758">
    <property type="entry name" value="KDZ"/>
    <property type="match status" value="1"/>
</dbReference>
<dbReference type="Proteomes" id="UP001218188">
    <property type="component" value="Unassembled WGS sequence"/>
</dbReference>
<name>A0AAD6SBU3_9AGAR</name>
<keyword evidence="3" id="KW-0472">Membrane</keyword>
<evidence type="ECO:0000256" key="1">
    <source>
        <dbReference type="SAM" id="Coils"/>
    </source>
</evidence>
<protein>
    <recommendedName>
        <fullName evidence="4">CxC2-like cysteine cluster KDZ transposase-associated domain-containing protein</fullName>
    </recommendedName>
</protein>